<name>A0A0K2UJ93_LEPSM</name>
<dbReference type="AlphaFoldDB" id="A0A0K2UJ93"/>
<organism evidence="1">
    <name type="scientific">Lepeophtheirus salmonis</name>
    <name type="common">Salmon louse</name>
    <name type="synonym">Caligus salmonis</name>
    <dbReference type="NCBI Taxonomy" id="72036"/>
    <lineage>
        <taxon>Eukaryota</taxon>
        <taxon>Metazoa</taxon>
        <taxon>Ecdysozoa</taxon>
        <taxon>Arthropoda</taxon>
        <taxon>Crustacea</taxon>
        <taxon>Multicrustacea</taxon>
        <taxon>Hexanauplia</taxon>
        <taxon>Copepoda</taxon>
        <taxon>Siphonostomatoida</taxon>
        <taxon>Caligidae</taxon>
        <taxon>Lepeophtheirus</taxon>
    </lineage>
</organism>
<protein>
    <submittedName>
        <fullName evidence="1">Uncharacterized protein</fullName>
    </submittedName>
</protein>
<sequence>MVVYIGMVLLGYFSGRKCLNGMYCNTIWSSPLFYIQRSTFCQSTFCPFNVLSVDVLSIHFIPKDTHYKNSF</sequence>
<dbReference type="EMBL" id="HACA01020390">
    <property type="protein sequence ID" value="CDW37751.1"/>
    <property type="molecule type" value="Transcribed_RNA"/>
</dbReference>
<proteinExistence type="predicted"/>
<dbReference type="EMBL" id="HACA01020389">
    <property type="protein sequence ID" value="CDW37750.1"/>
    <property type="molecule type" value="Transcribed_RNA"/>
</dbReference>
<accession>A0A0K2UJ93</accession>
<reference evidence="1" key="1">
    <citation type="submission" date="2014-05" db="EMBL/GenBank/DDBJ databases">
        <authorList>
            <person name="Chronopoulou M."/>
        </authorList>
    </citation>
    <scope>NUCLEOTIDE SEQUENCE</scope>
    <source>
        <tissue evidence="1">Whole organism</tissue>
    </source>
</reference>
<evidence type="ECO:0000313" key="1">
    <source>
        <dbReference type="EMBL" id="CDW37751.1"/>
    </source>
</evidence>